<keyword evidence="7" id="KW-1185">Reference proteome</keyword>
<keyword evidence="3" id="KW-0853">WD repeat</keyword>
<evidence type="ECO:0000313" key="6">
    <source>
        <dbReference type="EMBL" id="PRQ45100.1"/>
    </source>
</evidence>
<name>A0A2P6RF99_ROSCH</name>
<dbReference type="EMBL" id="PDCK01000041">
    <property type="protein sequence ID" value="PRQ45100.1"/>
    <property type="molecule type" value="Genomic_DNA"/>
</dbReference>
<proteinExistence type="predicted"/>
<dbReference type="STRING" id="74649.A0A2P6RF99"/>
<evidence type="ECO:0000256" key="2">
    <source>
        <dbReference type="ARBA" id="ARBA00022490"/>
    </source>
</evidence>
<organism evidence="6 7">
    <name type="scientific">Rosa chinensis</name>
    <name type="common">China rose</name>
    <dbReference type="NCBI Taxonomy" id="74649"/>
    <lineage>
        <taxon>Eukaryota</taxon>
        <taxon>Viridiplantae</taxon>
        <taxon>Streptophyta</taxon>
        <taxon>Embryophyta</taxon>
        <taxon>Tracheophyta</taxon>
        <taxon>Spermatophyta</taxon>
        <taxon>Magnoliopsida</taxon>
        <taxon>eudicotyledons</taxon>
        <taxon>Gunneridae</taxon>
        <taxon>Pentapetalae</taxon>
        <taxon>rosids</taxon>
        <taxon>fabids</taxon>
        <taxon>Rosales</taxon>
        <taxon>Rosaceae</taxon>
        <taxon>Rosoideae</taxon>
        <taxon>Rosoideae incertae sedis</taxon>
        <taxon>Rosa</taxon>
    </lineage>
</organism>
<dbReference type="PANTHER" id="PTHR14344:SF3">
    <property type="entry name" value="WD REPEAT-CONTAINING PROTEIN 6"/>
    <property type="match status" value="1"/>
</dbReference>
<evidence type="ECO:0000313" key="7">
    <source>
        <dbReference type="Proteomes" id="UP000238479"/>
    </source>
</evidence>
<dbReference type="Gramene" id="PRQ45100">
    <property type="protein sequence ID" value="PRQ45100"/>
    <property type="gene ID" value="RchiOBHm_Chr3g0486501"/>
</dbReference>
<evidence type="ECO:0000256" key="4">
    <source>
        <dbReference type="ARBA" id="ARBA00022694"/>
    </source>
</evidence>
<keyword evidence="4" id="KW-0819">tRNA processing</keyword>
<reference evidence="6 7" key="1">
    <citation type="journal article" date="2018" name="Nat. Genet.">
        <title>The Rosa genome provides new insights in the design of modern roses.</title>
        <authorList>
            <person name="Bendahmane M."/>
        </authorList>
    </citation>
    <scope>NUCLEOTIDE SEQUENCE [LARGE SCALE GENOMIC DNA]</scope>
    <source>
        <strain evidence="7">cv. Old Blush</strain>
    </source>
</reference>
<gene>
    <name evidence="6" type="ORF">RchiOBHm_Chr3g0486501</name>
</gene>
<dbReference type="GO" id="GO:0005737">
    <property type="term" value="C:cytoplasm"/>
    <property type="evidence" value="ECO:0007669"/>
    <property type="project" value="UniProtKB-SubCell"/>
</dbReference>
<dbReference type="Proteomes" id="UP000238479">
    <property type="component" value="Chromosome 3"/>
</dbReference>
<dbReference type="InterPro" id="IPR051973">
    <property type="entry name" value="tRNA_Anticodon_Mtase-Reg"/>
</dbReference>
<evidence type="ECO:0000256" key="1">
    <source>
        <dbReference type="ARBA" id="ARBA00004496"/>
    </source>
</evidence>
<comment type="caution">
    <text evidence="6">The sequence shown here is derived from an EMBL/GenBank/DDBJ whole genome shotgun (WGS) entry which is preliminary data.</text>
</comment>
<keyword evidence="5" id="KW-0677">Repeat</keyword>
<dbReference type="GO" id="GO:0030488">
    <property type="term" value="P:tRNA methylation"/>
    <property type="evidence" value="ECO:0007669"/>
    <property type="project" value="TreeGrafter"/>
</dbReference>
<comment type="subcellular location">
    <subcellularLocation>
        <location evidence="1">Cytoplasm</location>
    </subcellularLocation>
</comment>
<evidence type="ECO:0000256" key="5">
    <source>
        <dbReference type="ARBA" id="ARBA00022737"/>
    </source>
</evidence>
<evidence type="ECO:0000256" key="3">
    <source>
        <dbReference type="ARBA" id="ARBA00022574"/>
    </source>
</evidence>
<protein>
    <submittedName>
        <fullName evidence="6">Uncharacterized protein</fullName>
    </submittedName>
</protein>
<sequence>MELYMPDVENWSGSKLLGEHVGGSAVRSICSVSKINILQSDMTGIPNLRTGNNGATENRETPTLLISVGAKRVLTSWLLRNRKVDKKEEIVCDPQHDNTGNGNTCLSPESPSMSFQWLSTDMPAKYSSIQKLPKNIEKRADQAGDVSDGKDDAASEKGNKELNSCIKDKYEDDWRYMAVTAFLVKCANSRITVCFIGVACSDATLALRALVLPYRLWFDVAFLCPLSSPVLSLQHVILPACLPSEAIGRLEVCIFSSVGPLMEVLPFGTSLEASKLLCSWYQYLIQKSLLTVKGGREQGGEVRVDDGGDL</sequence>
<keyword evidence="2" id="KW-0963">Cytoplasm</keyword>
<dbReference type="PANTHER" id="PTHR14344">
    <property type="entry name" value="WD REPEAT PROTEIN"/>
    <property type="match status" value="1"/>
</dbReference>
<dbReference type="AlphaFoldDB" id="A0A2P6RF99"/>
<accession>A0A2P6RF99</accession>